<dbReference type="Proteomes" id="UP000006310">
    <property type="component" value="Chromosome 1"/>
</dbReference>
<keyword evidence="18" id="KW-1185">Reference proteome</keyword>
<accession>J7S1U4</accession>
<evidence type="ECO:0000256" key="6">
    <source>
        <dbReference type="ARBA" id="ARBA00022679"/>
    </source>
</evidence>
<evidence type="ECO:0000256" key="11">
    <source>
        <dbReference type="ARBA" id="ARBA00022833"/>
    </source>
</evidence>
<comment type="catalytic activity">
    <reaction evidence="12 15">
        <text>cytidine(4) in tRNA(Pro) + S-adenosyl-L-methionine = 2'-O-methylcytidine(4) in tRNA(Pro) + S-adenosyl-L-homocysteine + H(+)</text>
        <dbReference type="Rhea" id="RHEA:32767"/>
        <dbReference type="Rhea" id="RHEA-COMP:10397"/>
        <dbReference type="Rhea" id="RHEA-COMP:10398"/>
        <dbReference type="ChEBI" id="CHEBI:15378"/>
        <dbReference type="ChEBI" id="CHEBI:57856"/>
        <dbReference type="ChEBI" id="CHEBI:59789"/>
        <dbReference type="ChEBI" id="CHEBI:74495"/>
        <dbReference type="ChEBI" id="CHEBI:82748"/>
        <dbReference type="EC" id="2.1.1.225"/>
    </reaction>
</comment>
<dbReference type="Pfam" id="PF05253">
    <property type="entry name" value="zf-U11-48K"/>
    <property type="match status" value="1"/>
</dbReference>
<dbReference type="STRING" id="1071383.J7S1U4"/>
<evidence type="ECO:0000259" key="16">
    <source>
        <dbReference type="PROSITE" id="PS51800"/>
    </source>
</evidence>
<dbReference type="EMBL" id="HE978314">
    <property type="protein sequence ID" value="CCK67824.1"/>
    <property type="molecule type" value="Genomic_DNA"/>
</dbReference>
<evidence type="ECO:0000313" key="18">
    <source>
        <dbReference type="Proteomes" id="UP000006310"/>
    </source>
</evidence>
<dbReference type="EC" id="2.1.1.225" evidence="3 15"/>
<dbReference type="KEGG" id="kng:KNAG_0A01350"/>
<sequence>MEHKRVKLEEGGAGGRLRCQHVMEQKKRQCAMTRRAGSKYCLEHLSLLGAGGVERVPCPLDPKHTVWEHQLRAHLRKCNTFKAARRNDGEKFYKLDGNIGSGLVPDTRVESLPDGTWRQVLQLLDCSVKVRASPIRQKANEYLDSTRLETLENRKHAEQQSSLIQHLLEACPPGRHRTFVEFGCGRAEFSRYVNQAYLHAAPDPPDFVLVDRSSNRMKFDTKIAKDTEEMCPSASNKVTRVKIDIKDLQMDPLLEGAHHCVAISKHLCGVATDLTLRCIASSERMRGGLDAVCIAMCCRHVCNARDYINPPFFDKLLQEARDSETSDPPLTYKQLFQCLAKMCSWATSGRRPGAQDTDMVTVGDAIEMTLKQRDQYGLLSRQLIDEGSLQWARENLPNSRAELIKYVDSSVSLENVALFLTK</sequence>
<keyword evidence="8 15" id="KW-0819">tRNA processing</keyword>
<dbReference type="InterPro" id="IPR007871">
    <property type="entry name" value="Methyltransferase_TRM13"/>
</dbReference>
<evidence type="ECO:0000256" key="13">
    <source>
        <dbReference type="ARBA" id="ARBA00048635"/>
    </source>
</evidence>
<evidence type="ECO:0000313" key="17">
    <source>
        <dbReference type="EMBL" id="CCK67824.1"/>
    </source>
</evidence>
<dbReference type="GeneID" id="34523459"/>
<dbReference type="RefSeq" id="XP_022462070.1">
    <property type="nucleotide sequence ID" value="XM_022607785.1"/>
</dbReference>
<evidence type="ECO:0000256" key="2">
    <source>
        <dbReference type="ARBA" id="ARBA00005265"/>
    </source>
</evidence>
<comment type="catalytic activity">
    <reaction evidence="14 15">
        <text>adenosine(4) in tRNA(His) + S-adenosyl-L-methionine = 2'-O-methyladenosine(4) in tRNA(His) + S-adenosyl-L-homocysteine + H(+)</text>
        <dbReference type="Rhea" id="RHEA:43196"/>
        <dbReference type="Rhea" id="RHEA-COMP:10401"/>
        <dbReference type="Rhea" id="RHEA-COMP:10402"/>
        <dbReference type="ChEBI" id="CHEBI:15378"/>
        <dbReference type="ChEBI" id="CHEBI:57856"/>
        <dbReference type="ChEBI" id="CHEBI:59789"/>
        <dbReference type="ChEBI" id="CHEBI:74411"/>
        <dbReference type="ChEBI" id="CHEBI:74477"/>
        <dbReference type="EC" id="2.1.1.225"/>
    </reaction>
</comment>
<dbReference type="PROSITE" id="PS51800">
    <property type="entry name" value="ZF_CHHC_U11_48K"/>
    <property type="match status" value="1"/>
</dbReference>
<evidence type="ECO:0000256" key="9">
    <source>
        <dbReference type="ARBA" id="ARBA00022723"/>
    </source>
</evidence>
<proteinExistence type="inferred from homology"/>
<comment type="similarity">
    <text evidence="2 15">Belongs to the methyltransferase TRM13 family.</text>
</comment>
<dbReference type="GO" id="GO:0008270">
    <property type="term" value="F:zinc ion binding"/>
    <property type="evidence" value="ECO:0007669"/>
    <property type="project" value="UniProtKB-KW"/>
</dbReference>
<name>J7S1U4_HUIN7</name>
<keyword evidence="7 15" id="KW-0949">S-adenosyl-L-methionine</keyword>
<dbReference type="GO" id="GO:0106050">
    <property type="term" value="F:tRNA 2'-O-methyltransferase activity"/>
    <property type="evidence" value="ECO:0007669"/>
    <property type="project" value="UniProtKB-UniRule"/>
</dbReference>
<dbReference type="AlphaFoldDB" id="J7S1U4"/>
<evidence type="ECO:0000256" key="4">
    <source>
        <dbReference type="ARBA" id="ARBA00015883"/>
    </source>
</evidence>
<dbReference type="OMA" id="HRCSWRS"/>
<evidence type="ECO:0000256" key="10">
    <source>
        <dbReference type="ARBA" id="ARBA00022771"/>
    </source>
</evidence>
<feature type="domain" description="CHHC U11-48K-type" evidence="16">
    <location>
        <begin position="55"/>
        <end position="82"/>
    </location>
</feature>
<dbReference type="PANTHER" id="PTHR12998:SF0">
    <property type="entry name" value="TRNA:M(4)X MODIFICATION ENZYME TRM13 HOMOLOG"/>
    <property type="match status" value="1"/>
</dbReference>
<keyword evidence="10 15" id="KW-0863">Zinc-finger</keyword>
<dbReference type="OrthoDB" id="258806at2759"/>
<evidence type="ECO:0000256" key="14">
    <source>
        <dbReference type="ARBA" id="ARBA00049393"/>
    </source>
</evidence>
<evidence type="ECO:0000256" key="15">
    <source>
        <dbReference type="RuleBase" id="RU367103"/>
    </source>
</evidence>
<evidence type="ECO:0000256" key="5">
    <source>
        <dbReference type="ARBA" id="ARBA00022603"/>
    </source>
</evidence>
<dbReference type="InterPro" id="IPR022776">
    <property type="entry name" value="TRM13/UPF0224_CHHC_Znf_dom"/>
</dbReference>
<evidence type="ECO:0000256" key="1">
    <source>
        <dbReference type="ARBA" id="ARBA00002267"/>
    </source>
</evidence>
<keyword evidence="5 15" id="KW-0489">Methyltransferase</keyword>
<dbReference type="InterPro" id="IPR021721">
    <property type="entry name" value="Znf_CCCH-type_TRM13"/>
</dbReference>
<dbReference type="Pfam" id="PF11722">
    <property type="entry name" value="zf-TRM13_CCCH"/>
    <property type="match status" value="1"/>
</dbReference>
<keyword evidence="6 15" id="KW-0808">Transferase</keyword>
<keyword evidence="11 15" id="KW-0862">Zinc</keyword>
<dbReference type="PANTHER" id="PTHR12998">
    <property type="entry name" value="TRNA:M(4)X MODIFICATION ENZYME TRM13 HOMOLOG"/>
    <property type="match status" value="1"/>
</dbReference>
<reference evidence="17 18" key="1">
    <citation type="journal article" date="2011" name="Proc. Natl. Acad. Sci. U.S.A.">
        <title>Evolutionary erosion of yeast sex chromosomes by mating-type switching accidents.</title>
        <authorList>
            <person name="Gordon J.L."/>
            <person name="Armisen D."/>
            <person name="Proux-Wera E."/>
            <person name="Oheigeartaigh S.S."/>
            <person name="Byrne K.P."/>
            <person name="Wolfe K.H."/>
        </authorList>
    </citation>
    <scope>NUCLEOTIDE SEQUENCE [LARGE SCALE GENOMIC DNA]</scope>
    <source>
        <strain evidence="18">ATCC MYA-139 / BCRC 22969 / CBS 8797 / CCRC 22969 / KCTC 17520 / NBRC 10181 / NCYC 3082</strain>
    </source>
</reference>
<comment type="function">
    <text evidence="1 15">tRNA methylase which 2'-O-methylates cytidine(4) in tRNA(Pro) and tRNA(Gly)(GCC), and adenosine(4) in tRNA(His).</text>
</comment>
<evidence type="ECO:0000256" key="7">
    <source>
        <dbReference type="ARBA" id="ARBA00022691"/>
    </source>
</evidence>
<dbReference type="HOGENOM" id="CLU_027610_0_0_1"/>
<dbReference type="Pfam" id="PF05206">
    <property type="entry name" value="TRM13"/>
    <property type="match status" value="1"/>
</dbReference>
<evidence type="ECO:0000256" key="8">
    <source>
        <dbReference type="ARBA" id="ARBA00022694"/>
    </source>
</evidence>
<organism evidence="17 18">
    <name type="scientific">Huiozyma naganishii (strain ATCC MYA-139 / BCRC 22969 / CBS 8797 / KCTC 17520 / NBRC 10181 / NCYC 3082 / Yp74L-3)</name>
    <name type="common">Yeast</name>
    <name type="synonym">Kazachstania naganishii</name>
    <dbReference type="NCBI Taxonomy" id="1071383"/>
    <lineage>
        <taxon>Eukaryota</taxon>
        <taxon>Fungi</taxon>
        <taxon>Dikarya</taxon>
        <taxon>Ascomycota</taxon>
        <taxon>Saccharomycotina</taxon>
        <taxon>Saccharomycetes</taxon>
        <taxon>Saccharomycetales</taxon>
        <taxon>Saccharomycetaceae</taxon>
        <taxon>Huiozyma</taxon>
    </lineage>
</organism>
<dbReference type="GO" id="GO:0002128">
    <property type="term" value="P:tRNA nucleoside ribose methylation"/>
    <property type="evidence" value="ECO:0007669"/>
    <property type="project" value="EnsemblFungi"/>
</dbReference>
<evidence type="ECO:0000256" key="12">
    <source>
        <dbReference type="ARBA" id="ARBA00048165"/>
    </source>
</evidence>
<keyword evidence="9 15" id="KW-0479">Metal-binding</keyword>
<protein>
    <recommendedName>
        <fullName evidence="4 15">tRNA:m(4)X modification enzyme TRM13</fullName>
        <ecNumber evidence="3 15">2.1.1.225</ecNumber>
    </recommendedName>
</protein>
<evidence type="ECO:0000256" key="3">
    <source>
        <dbReference type="ARBA" id="ARBA00012810"/>
    </source>
</evidence>
<dbReference type="InterPro" id="IPR039044">
    <property type="entry name" value="Trm13"/>
</dbReference>
<comment type="catalytic activity">
    <reaction evidence="13 15">
        <text>cytidine(4) in tRNA(Gly)(GCC) + S-adenosyl-L-methionine = 2'-O-methylcytidine(4) in tRNA(Gly)(GCC) + S-adenosyl-L-homocysteine + H(+)</text>
        <dbReference type="Rhea" id="RHEA:43192"/>
        <dbReference type="Rhea" id="RHEA-COMP:10399"/>
        <dbReference type="Rhea" id="RHEA-COMP:10400"/>
        <dbReference type="ChEBI" id="CHEBI:15378"/>
        <dbReference type="ChEBI" id="CHEBI:57856"/>
        <dbReference type="ChEBI" id="CHEBI:59789"/>
        <dbReference type="ChEBI" id="CHEBI:74495"/>
        <dbReference type="ChEBI" id="CHEBI:82748"/>
        <dbReference type="EC" id="2.1.1.225"/>
    </reaction>
</comment>
<gene>
    <name evidence="17" type="primary">KNAG0A01350</name>
    <name evidence="17" type="ordered locus">KNAG_0A01350</name>
</gene>
<reference evidence="18" key="2">
    <citation type="submission" date="2012-08" db="EMBL/GenBank/DDBJ databases">
        <title>Genome sequence of Kazachstania naganishii.</title>
        <authorList>
            <person name="Gordon J.L."/>
            <person name="Armisen D."/>
            <person name="Proux-Wera E."/>
            <person name="OhEigeartaigh S.S."/>
            <person name="Byrne K.P."/>
            <person name="Wolfe K.H."/>
        </authorList>
    </citation>
    <scope>NUCLEOTIDE SEQUENCE [LARGE SCALE GENOMIC DNA]</scope>
    <source>
        <strain evidence="18">ATCC MYA-139 / BCRC 22969 / CBS 8797 / CCRC 22969 / KCTC 17520 / NBRC 10181 / NCYC 3082</strain>
    </source>
</reference>
<dbReference type="eggNOG" id="KOG2811">
    <property type="taxonomic scope" value="Eukaryota"/>
</dbReference>